<gene>
    <name evidence="6" type="ORF">TrCOL_g11209</name>
</gene>
<dbReference type="Proteomes" id="UP001165065">
    <property type="component" value="Unassembled WGS sequence"/>
</dbReference>
<dbReference type="PANTHER" id="PTHR38894:SF1">
    <property type="entry name" value="TRANSMEMBRANE PROTEIN"/>
    <property type="match status" value="1"/>
</dbReference>
<comment type="caution">
    <text evidence="6">The sequence shown here is derived from an EMBL/GenBank/DDBJ whole genome shotgun (WGS) entry which is preliminary data.</text>
</comment>
<comment type="subcellular location">
    <subcellularLocation>
        <location evidence="1">Membrane</location>
        <topology evidence="1">Multi-pass membrane protein</topology>
    </subcellularLocation>
</comment>
<dbReference type="AlphaFoldDB" id="A0A9W7GKD7"/>
<evidence type="ECO:0000313" key="6">
    <source>
        <dbReference type="EMBL" id="GMI47341.1"/>
    </source>
</evidence>
<feature type="transmembrane region" description="Helical" evidence="5">
    <location>
        <begin position="71"/>
        <end position="89"/>
    </location>
</feature>
<keyword evidence="4 5" id="KW-0472">Membrane</keyword>
<dbReference type="InterPro" id="IPR013714">
    <property type="entry name" value="Golgi_TVP15"/>
</dbReference>
<name>A0A9W7GKD7_9STRA</name>
<dbReference type="OrthoDB" id="202910at2759"/>
<feature type="transmembrane region" description="Helical" evidence="5">
    <location>
        <begin position="141"/>
        <end position="161"/>
    </location>
</feature>
<dbReference type="Pfam" id="PF08507">
    <property type="entry name" value="COPI_assoc"/>
    <property type="match status" value="1"/>
</dbReference>
<keyword evidence="7" id="KW-1185">Reference proteome</keyword>
<evidence type="ECO:0000256" key="2">
    <source>
        <dbReference type="ARBA" id="ARBA00022692"/>
    </source>
</evidence>
<dbReference type="PANTHER" id="PTHR38894">
    <property type="entry name" value="TRANSMEMBRANE PROTEIN"/>
    <property type="match status" value="1"/>
</dbReference>
<evidence type="ECO:0000256" key="4">
    <source>
        <dbReference type="ARBA" id="ARBA00023136"/>
    </source>
</evidence>
<protein>
    <submittedName>
        <fullName evidence="6">Uncharacterized protein</fullName>
    </submittedName>
</protein>
<feature type="transmembrane region" description="Helical" evidence="5">
    <location>
        <begin position="109"/>
        <end position="129"/>
    </location>
</feature>
<dbReference type="GO" id="GO:0016020">
    <property type="term" value="C:membrane"/>
    <property type="evidence" value="ECO:0007669"/>
    <property type="project" value="UniProtKB-SubCell"/>
</dbReference>
<evidence type="ECO:0000256" key="3">
    <source>
        <dbReference type="ARBA" id="ARBA00022989"/>
    </source>
</evidence>
<evidence type="ECO:0000256" key="5">
    <source>
        <dbReference type="SAM" id="Phobius"/>
    </source>
</evidence>
<dbReference type="EMBL" id="BRYA01000341">
    <property type="protein sequence ID" value="GMI47341.1"/>
    <property type="molecule type" value="Genomic_DNA"/>
</dbReference>
<accession>A0A9W7GKD7</accession>
<feature type="transmembrane region" description="Helical" evidence="5">
    <location>
        <begin position="43"/>
        <end position="64"/>
    </location>
</feature>
<keyword evidence="2 5" id="KW-0812">Transmembrane</keyword>
<proteinExistence type="predicted"/>
<evidence type="ECO:0000256" key="1">
    <source>
        <dbReference type="ARBA" id="ARBA00004141"/>
    </source>
</evidence>
<sequence length="178" mass="19034">MSQFEPAWASAPAPAPAGAPQVPQYGTTPVASAPANAKMVQSAFSIFNIGLSVLMAASGIMGIAKNQSFSADIFVALYMVLFAVLLFTYELMFWKSVDSIVRPLRKNFGFLFGVKGKAIFIIFVAFLNFGLNSAAEPAKSLGLATGICFLVNGVLHMGTYLKYPEYLEGAVPVVNSYN</sequence>
<organism evidence="6 7">
    <name type="scientific">Triparma columacea</name>
    <dbReference type="NCBI Taxonomy" id="722753"/>
    <lineage>
        <taxon>Eukaryota</taxon>
        <taxon>Sar</taxon>
        <taxon>Stramenopiles</taxon>
        <taxon>Ochrophyta</taxon>
        <taxon>Bolidophyceae</taxon>
        <taxon>Parmales</taxon>
        <taxon>Triparmaceae</taxon>
        <taxon>Triparma</taxon>
    </lineage>
</organism>
<reference evidence="7" key="1">
    <citation type="journal article" date="2023" name="Commun. Biol.">
        <title>Genome analysis of Parmales, the sister group of diatoms, reveals the evolutionary specialization of diatoms from phago-mixotrophs to photoautotrophs.</title>
        <authorList>
            <person name="Ban H."/>
            <person name="Sato S."/>
            <person name="Yoshikawa S."/>
            <person name="Yamada K."/>
            <person name="Nakamura Y."/>
            <person name="Ichinomiya M."/>
            <person name="Sato N."/>
            <person name="Blanc-Mathieu R."/>
            <person name="Endo H."/>
            <person name="Kuwata A."/>
            <person name="Ogata H."/>
        </authorList>
    </citation>
    <scope>NUCLEOTIDE SEQUENCE [LARGE SCALE GENOMIC DNA]</scope>
</reference>
<keyword evidence="3 5" id="KW-1133">Transmembrane helix</keyword>
<evidence type="ECO:0000313" key="7">
    <source>
        <dbReference type="Proteomes" id="UP001165065"/>
    </source>
</evidence>